<feature type="transmembrane region" description="Helical" evidence="2">
    <location>
        <begin position="166"/>
        <end position="188"/>
    </location>
</feature>
<comment type="caution">
    <text evidence="3">The sequence shown here is derived from an EMBL/GenBank/DDBJ whole genome shotgun (WGS) entry which is preliminary data.</text>
</comment>
<keyword evidence="2" id="KW-0472">Membrane</keyword>
<dbReference type="GO" id="GO:0008233">
    <property type="term" value="F:peptidase activity"/>
    <property type="evidence" value="ECO:0007669"/>
    <property type="project" value="InterPro"/>
</dbReference>
<keyword evidence="2" id="KW-0812">Transmembrane</keyword>
<sequence>MKKEISQKEKLVFWGINFLSWTSPISMIGFGIFFPLGVIFLFPKEDRVRRPAFHSVFLQVVLGLFLFSLELLFLIFPKAEEIFSAFVLLSSEDSSAFGFTVLTLMFFLGLAVFFLQAKHIRERLRPEDPRPLILNPVIVFLTVFCLILFTHYLTYSDTFRAKMATFAVFSESVWIFFFTAIGLAELLSGKRPFFLFRRPWAWFVRQTRDSFAEEEGDLPTSARKRKNAKVRDGILAGWGHIYTGRLWKGFPILFVYLLGLLLFATFFFSWWEPALGIRFLASLGLKPGLSDKKFFEVASSIWVWSAILTTLVLINVFSGWLLRKSFRSQTPLLGLSPGFENNLGLSVLVHLIVICLILLMPTTIAFQKESKSRPTDHFTPENHAEFYFIDPNLPDEVKGLNGGVITGTDTPNSTQGEKIPEEKPSDEGRVKGEVKKIKGKKLPPTYSNYISAKMRTFESFMDYWRSAPRNYSCVVAYTITPDGEVVDVELVQNSPYPEQDQRTLELIENLSPMMPPPGTKGYIRVTELFWNGPLDAKAMPTPLQQELVNMFDGRYMEEL</sequence>
<proteinExistence type="predicted"/>
<feature type="transmembrane region" description="Helical" evidence="2">
    <location>
        <begin position="136"/>
        <end position="154"/>
    </location>
</feature>
<dbReference type="RefSeq" id="WP_100707823.1">
    <property type="nucleotide sequence ID" value="NZ_NPDL01000007.1"/>
</dbReference>
<dbReference type="EMBL" id="NPDN01000008">
    <property type="protein sequence ID" value="PJZ24625.1"/>
    <property type="molecule type" value="Genomic_DNA"/>
</dbReference>
<feature type="transmembrane region" description="Helical" evidence="2">
    <location>
        <begin position="20"/>
        <end position="43"/>
    </location>
</feature>
<dbReference type="InterPro" id="IPR026898">
    <property type="entry name" value="PrsW"/>
</dbReference>
<protein>
    <submittedName>
        <fullName evidence="3">Energy transducer TonB</fullName>
    </submittedName>
</protein>
<name>A0A2M9XAD0_9LEPT</name>
<dbReference type="PANTHER" id="PTHR36844:SF1">
    <property type="entry name" value="PROTEASE PRSW"/>
    <property type="match status" value="1"/>
</dbReference>
<keyword evidence="2" id="KW-1133">Transmembrane helix</keyword>
<reference evidence="3 4" key="1">
    <citation type="submission" date="2017-07" db="EMBL/GenBank/DDBJ databases">
        <title>Leptospira spp. isolated from tropical soils.</title>
        <authorList>
            <person name="Thibeaux R."/>
            <person name="Iraola G."/>
            <person name="Ferres I."/>
            <person name="Bierque E."/>
            <person name="Girault D."/>
            <person name="Soupe-Gilbert M.-E."/>
            <person name="Picardeau M."/>
            <person name="Goarant C."/>
        </authorList>
    </citation>
    <scope>NUCLEOTIDE SEQUENCE [LARGE SCALE GENOMIC DNA]</scope>
    <source>
        <strain evidence="3 4">MCA1-C-A1</strain>
    </source>
</reference>
<feature type="compositionally biased region" description="Polar residues" evidence="1">
    <location>
        <begin position="407"/>
        <end position="416"/>
    </location>
</feature>
<gene>
    <name evidence="3" type="ORF">CH357_15920</name>
</gene>
<evidence type="ECO:0000313" key="4">
    <source>
        <dbReference type="Proteomes" id="UP000232196"/>
    </source>
</evidence>
<dbReference type="SUPFAM" id="SSF74653">
    <property type="entry name" value="TolA/TonB C-terminal domain"/>
    <property type="match status" value="1"/>
</dbReference>
<feature type="transmembrane region" description="Helical" evidence="2">
    <location>
        <begin position="343"/>
        <end position="366"/>
    </location>
</feature>
<dbReference type="Gene3D" id="3.30.1150.10">
    <property type="match status" value="1"/>
</dbReference>
<feature type="transmembrane region" description="Helical" evidence="2">
    <location>
        <begin position="250"/>
        <end position="271"/>
    </location>
</feature>
<keyword evidence="4" id="KW-1185">Reference proteome</keyword>
<evidence type="ECO:0000313" key="3">
    <source>
        <dbReference type="EMBL" id="PJZ24625.1"/>
    </source>
</evidence>
<dbReference type="Proteomes" id="UP000232196">
    <property type="component" value="Unassembled WGS sequence"/>
</dbReference>
<dbReference type="OrthoDB" id="341682at2"/>
<feature type="transmembrane region" description="Helical" evidence="2">
    <location>
        <begin position="55"/>
        <end position="76"/>
    </location>
</feature>
<dbReference type="Pfam" id="PF13103">
    <property type="entry name" value="TonB_2"/>
    <property type="match status" value="1"/>
</dbReference>
<accession>A0A2M9XAD0</accession>
<dbReference type="AlphaFoldDB" id="A0A2M9XAD0"/>
<evidence type="ECO:0000256" key="1">
    <source>
        <dbReference type="SAM" id="MobiDB-lite"/>
    </source>
</evidence>
<feature type="region of interest" description="Disordered" evidence="1">
    <location>
        <begin position="402"/>
        <end position="430"/>
    </location>
</feature>
<dbReference type="PANTHER" id="PTHR36844">
    <property type="entry name" value="PROTEASE PRSW"/>
    <property type="match status" value="1"/>
</dbReference>
<feature type="transmembrane region" description="Helical" evidence="2">
    <location>
        <begin position="301"/>
        <end position="322"/>
    </location>
</feature>
<organism evidence="3 4">
    <name type="scientific">Leptospira hartskeerlii</name>
    <dbReference type="NCBI Taxonomy" id="2023177"/>
    <lineage>
        <taxon>Bacteria</taxon>
        <taxon>Pseudomonadati</taxon>
        <taxon>Spirochaetota</taxon>
        <taxon>Spirochaetia</taxon>
        <taxon>Leptospirales</taxon>
        <taxon>Leptospiraceae</taxon>
        <taxon>Leptospira</taxon>
    </lineage>
</organism>
<feature type="compositionally biased region" description="Basic and acidic residues" evidence="1">
    <location>
        <begin position="418"/>
        <end position="430"/>
    </location>
</feature>
<evidence type="ECO:0000256" key="2">
    <source>
        <dbReference type="SAM" id="Phobius"/>
    </source>
</evidence>
<feature type="transmembrane region" description="Helical" evidence="2">
    <location>
        <begin position="96"/>
        <end position="115"/>
    </location>
</feature>